<feature type="signal peptide" evidence="2">
    <location>
        <begin position="1"/>
        <end position="22"/>
    </location>
</feature>
<proteinExistence type="predicted"/>
<feature type="compositionally biased region" description="Low complexity" evidence="1">
    <location>
        <begin position="52"/>
        <end position="74"/>
    </location>
</feature>
<keyword evidence="2" id="KW-0732">Signal</keyword>
<dbReference type="PROSITE" id="PS51257">
    <property type="entry name" value="PROKAR_LIPOPROTEIN"/>
    <property type="match status" value="1"/>
</dbReference>
<feature type="region of interest" description="Disordered" evidence="1">
    <location>
        <begin position="23"/>
        <end position="88"/>
    </location>
</feature>
<dbReference type="AlphaFoldDB" id="A0A2Z3YZ03"/>
<organism evidence="3 4">
    <name type="scientific">Corynebacterium provencense</name>
    <dbReference type="NCBI Taxonomy" id="1737425"/>
    <lineage>
        <taxon>Bacteria</taxon>
        <taxon>Bacillati</taxon>
        <taxon>Actinomycetota</taxon>
        <taxon>Actinomycetes</taxon>
        <taxon>Mycobacteriales</taxon>
        <taxon>Corynebacteriaceae</taxon>
        <taxon>Corynebacterium</taxon>
    </lineage>
</organism>
<dbReference type="OrthoDB" id="9987051at2"/>
<evidence type="ECO:0000256" key="1">
    <source>
        <dbReference type="SAM" id="MobiDB-lite"/>
    </source>
</evidence>
<keyword evidence="4" id="KW-1185">Reference proteome</keyword>
<feature type="compositionally biased region" description="Polar residues" evidence="1">
    <location>
        <begin position="27"/>
        <end position="40"/>
    </location>
</feature>
<dbReference type="Proteomes" id="UP000247696">
    <property type="component" value="Chromosome"/>
</dbReference>
<sequence length="88" mass="8504">MTRISRTAALSAAVILALGISACSPPHQKNSDASQITTVSPDPGYKGAGQPTTSATESAAAAATDSATGATGESVDGTTLTSGEPAAR</sequence>
<feature type="chain" id="PRO_5038619356" evidence="2">
    <location>
        <begin position="23"/>
        <end position="88"/>
    </location>
</feature>
<evidence type="ECO:0000313" key="4">
    <source>
        <dbReference type="Proteomes" id="UP000247696"/>
    </source>
</evidence>
<dbReference type="EMBL" id="CP024988">
    <property type="protein sequence ID" value="AWT26553.1"/>
    <property type="molecule type" value="Genomic_DNA"/>
</dbReference>
<evidence type="ECO:0000256" key="2">
    <source>
        <dbReference type="SAM" id="SignalP"/>
    </source>
</evidence>
<dbReference type="STRING" id="1737425.GCA_900049755_02701"/>
<protein>
    <submittedName>
        <fullName evidence="3">Uncharacterized protein</fullName>
    </submittedName>
</protein>
<accession>A0A2Z3YZ03</accession>
<reference evidence="4" key="1">
    <citation type="submission" date="2017-11" db="EMBL/GenBank/DDBJ databases">
        <title>Otitis media/interna in a cat caused by the recently described species Corynebacterium provencense.</title>
        <authorList>
            <person name="Kittl S."/>
            <person name="Brodard I."/>
            <person name="Rychener L."/>
            <person name="Jores J."/>
            <person name="Roosje P."/>
            <person name="Gobeli Brawand S."/>
        </authorList>
    </citation>
    <scope>NUCLEOTIDE SEQUENCE [LARGE SCALE GENOMIC DNA]</scope>
    <source>
        <strain evidence="4">17KM38</strain>
    </source>
</reference>
<gene>
    <name evidence="3" type="ORF">Csp1_17740</name>
</gene>
<evidence type="ECO:0000313" key="3">
    <source>
        <dbReference type="EMBL" id="AWT26553.1"/>
    </source>
</evidence>
<name>A0A2Z3YZ03_9CORY</name>
<dbReference type="RefSeq" id="WP_066589266.1">
    <property type="nucleotide sequence ID" value="NZ_CABKVS010000002.1"/>
</dbReference>
<dbReference type="KEGG" id="cpre:Csp1_17740"/>